<dbReference type="InterPro" id="IPR003680">
    <property type="entry name" value="Flavodoxin_fold"/>
</dbReference>
<feature type="domain" description="Flavodoxin-like fold" evidence="2">
    <location>
        <begin position="1"/>
        <end position="152"/>
    </location>
</feature>
<evidence type="ECO:0000256" key="1">
    <source>
        <dbReference type="ARBA" id="ARBA00023002"/>
    </source>
</evidence>
<gene>
    <name evidence="3" type="ORF">CBF35_10580</name>
</gene>
<dbReference type="Pfam" id="PF02525">
    <property type="entry name" value="Flavodoxin_2"/>
    <property type="match status" value="1"/>
</dbReference>
<dbReference type="GeneID" id="98568819"/>
<organism evidence="3 4">
    <name type="scientific">Vagococcus salmoninarum</name>
    <dbReference type="NCBI Taxonomy" id="2739"/>
    <lineage>
        <taxon>Bacteria</taxon>
        <taxon>Bacillati</taxon>
        <taxon>Bacillota</taxon>
        <taxon>Bacilli</taxon>
        <taxon>Lactobacillales</taxon>
        <taxon>Enterococcaceae</taxon>
        <taxon>Vagococcus</taxon>
    </lineage>
</organism>
<reference evidence="3 4" key="1">
    <citation type="submission" date="2017-05" db="EMBL/GenBank/DDBJ databases">
        <title>Vagococcus spp. assemblies.</title>
        <authorList>
            <person name="Gulvik C.A."/>
        </authorList>
    </citation>
    <scope>NUCLEOTIDE SEQUENCE [LARGE SCALE GENOMIC DNA]</scope>
    <source>
        <strain evidence="3 4">NCFB 2777</strain>
    </source>
</reference>
<dbReference type="PANTHER" id="PTHR47307:SF1">
    <property type="entry name" value="GLUTATHIONE-REGULATED POTASSIUM-EFFLUX SYSTEM ANCILLARY PROTEIN KEFG"/>
    <property type="match status" value="1"/>
</dbReference>
<dbReference type="Proteomes" id="UP000287239">
    <property type="component" value="Unassembled WGS sequence"/>
</dbReference>
<evidence type="ECO:0000313" key="4">
    <source>
        <dbReference type="Proteomes" id="UP000287239"/>
    </source>
</evidence>
<keyword evidence="4" id="KW-1185">Reference proteome</keyword>
<dbReference type="GO" id="GO:0010181">
    <property type="term" value="F:FMN binding"/>
    <property type="evidence" value="ECO:0007669"/>
    <property type="project" value="TreeGrafter"/>
</dbReference>
<dbReference type="AlphaFoldDB" id="A0A429ZKE6"/>
<evidence type="ECO:0000313" key="3">
    <source>
        <dbReference type="EMBL" id="RST94152.1"/>
    </source>
</evidence>
<dbReference type="SUPFAM" id="SSF52218">
    <property type="entry name" value="Flavoproteins"/>
    <property type="match status" value="1"/>
</dbReference>
<dbReference type="InterPro" id="IPR046980">
    <property type="entry name" value="KefG/KefF"/>
</dbReference>
<dbReference type="Gene3D" id="3.40.50.360">
    <property type="match status" value="1"/>
</dbReference>
<dbReference type="InterPro" id="IPR029039">
    <property type="entry name" value="Flavoprotein-like_sf"/>
</dbReference>
<dbReference type="RefSeq" id="WP_126780930.1">
    <property type="nucleotide sequence ID" value="NZ_CAUQJP010000125.1"/>
</dbReference>
<comment type="caution">
    <text evidence="3">The sequence shown here is derived from an EMBL/GenBank/DDBJ whole genome shotgun (WGS) entry which is preliminary data.</text>
</comment>
<dbReference type="GO" id="GO:0009055">
    <property type="term" value="F:electron transfer activity"/>
    <property type="evidence" value="ECO:0007669"/>
    <property type="project" value="TreeGrafter"/>
</dbReference>
<accession>A0A429ZKE6</accession>
<keyword evidence="1" id="KW-0560">Oxidoreductase</keyword>
<dbReference type="PANTHER" id="PTHR47307">
    <property type="entry name" value="GLUTATHIONE-REGULATED POTASSIUM-EFFLUX SYSTEM ANCILLARY PROTEIN KEFG"/>
    <property type="match status" value="1"/>
</dbReference>
<sequence>MKTLVIISHPDLVNSSSQRFLRDSVAHDESVTLHHLDSCYPDGKIDAAKELALLKEHQRIIFQFPLYWYSSPALLKEWQDVVLSQGEGKLQGKEFGLVITIGVAETAYRVGGKEGQTIDRLTAPYQSVARYFGMNYLPNFCIYQFAYLTEEEQLTLVTDYHYYLTGPNSSALKDRTKWLLGELEKARARDLADPNQETLTYAQSHVLESYEEIAELDQTLAEFD</sequence>
<dbReference type="EMBL" id="NGJU01000016">
    <property type="protein sequence ID" value="RST94152.1"/>
    <property type="molecule type" value="Genomic_DNA"/>
</dbReference>
<dbReference type="GO" id="GO:0003955">
    <property type="term" value="F:NAD(P)H dehydrogenase (quinone) activity"/>
    <property type="evidence" value="ECO:0007669"/>
    <property type="project" value="TreeGrafter"/>
</dbReference>
<protein>
    <recommendedName>
        <fullName evidence="2">Flavodoxin-like fold domain-containing protein</fullName>
    </recommendedName>
</protein>
<proteinExistence type="predicted"/>
<name>A0A429ZKE6_9ENTE</name>
<dbReference type="OrthoDB" id="9798454at2"/>
<evidence type="ECO:0000259" key="2">
    <source>
        <dbReference type="Pfam" id="PF02525"/>
    </source>
</evidence>